<dbReference type="EMBL" id="JAUKUD010000001">
    <property type="protein sequence ID" value="KAK0753169.1"/>
    <property type="molecule type" value="Genomic_DNA"/>
</dbReference>
<dbReference type="AlphaFoldDB" id="A0AA40F8I4"/>
<organism evidence="2 3">
    <name type="scientific">Schizothecium vesticola</name>
    <dbReference type="NCBI Taxonomy" id="314040"/>
    <lineage>
        <taxon>Eukaryota</taxon>
        <taxon>Fungi</taxon>
        <taxon>Dikarya</taxon>
        <taxon>Ascomycota</taxon>
        <taxon>Pezizomycotina</taxon>
        <taxon>Sordariomycetes</taxon>
        <taxon>Sordariomycetidae</taxon>
        <taxon>Sordariales</taxon>
        <taxon>Schizotheciaceae</taxon>
        <taxon>Schizothecium</taxon>
    </lineage>
</organism>
<dbReference type="Proteomes" id="UP001172155">
    <property type="component" value="Unassembled WGS sequence"/>
</dbReference>
<comment type="caution">
    <text evidence="2">The sequence shown here is derived from an EMBL/GenBank/DDBJ whole genome shotgun (WGS) entry which is preliminary data.</text>
</comment>
<protein>
    <submittedName>
        <fullName evidence="2">Uncharacterized protein</fullName>
    </submittedName>
</protein>
<evidence type="ECO:0000313" key="2">
    <source>
        <dbReference type="EMBL" id="KAK0753169.1"/>
    </source>
</evidence>
<accession>A0AA40F8I4</accession>
<name>A0AA40F8I4_9PEZI</name>
<keyword evidence="3" id="KW-1185">Reference proteome</keyword>
<reference evidence="2" key="1">
    <citation type="submission" date="2023-06" db="EMBL/GenBank/DDBJ databases">
        <title>Genome-scale phylogeny and comparative genomics of the fungal order Sordariales.</title>
        <authorList>
            <consortium name="Lawrence Berkeley National Laboratory"/>
            <person name="Hensen N."/>
            <person name="Bonometti L."/>
            <person name="Westerberg I."/>
            <person name="Brannstrom I.O."/>
            <person name="Guillou S."/>
            <person name="Cros-Aarteil S."/>
            <person name="Calhoun S."/>
            <person name="Haridas S."/>
            <person name="Kuo A."/>
            <person name="Mondo S."/>
            <person name="Pangilinan J."/>
            <person name="Riley R."/>
            <person name="LaButti K."/>
            <person name="Andreopoulos B."/>
            <person name="Lipzen A."/>
            <person name="Chen C."/>
            <person name="Yanf M."/>
            <person name="Daum C."/>
            <person name="Ng V."/>
            <person name="Clum A."/>
            <person name="Steindorff A."/>
            <person name="Ohm R."/>
            <person name="Martin F."/>
            <person name="Silar P."/>
            <person name="Natvig D."/>
            <person name="Lalanne C."/>
            <person name="Gautier V."/>
            <person name="Ament-velasquez S.L."/>
            <person name="Kruys A."/>
            <person name="Hutchinson M.I."/>
            <person name="Powell A.J."/>
            <person name="Barry K."/>
            <person name="Miller A.N."/>
            <person name="Grigoriev I.V."/>
            <person name="Debuchy R."/>
            <person name="Gladieux P."/>
            <person name="Thoren M.H."/>
            <person name="Johannesson H."/>
        </authorList>
    </citation>
    <scope>NUCLEOTIDE SEQUENCE</scope>
    <source>
        <strain evidence="2">SMH3187-1</strain>
    </source>
</reference>
<evidence type="ECO:0000313" key="3">
    <source>
        <dbReference type="Proteomes" id="UP001172155"/>
    </source>
</evidence>
<gene>
    <name evidence="2" type="ORF">B0T18DRAFT_396157</name>
</gene>
<proteinExistence type="predicted"/>
<sequence>MEGEGVPSQRGLLAPPPARARVQQPQPQPQLSAFQKIIKGIAGDAEETNGCTNCRGRDASVAWDTLSVLRDENKHLKVRMGELEVAVEGALDLVNGIGL</sequence>
<feature type="region of interest" description="Disordered" evidence="1">
    <location>
        <begin position="1"/>
        <end position="28"/>
    </location>
</feature>
<evidence type="ECO:0000256" key="1">
    <source>
        <dbReference type="SAM" id="MobiDB-lite"/>
    </source>
</evidence>
<feature type="compositionally biased region" description="Low complexity" evidence="1">
    <location>
        <begin position="9"/>
        <end position="28"/>
    </location>
</feature>